<dbReference type="PANTHER" id="PTHR31672">
    <property type="entry name" value="BNACNNG10540D PROTEIN"/>
    <property type="match status" value="1"/>
</dbReference>
<dbReference type="InterPro" id="IPR036047">
    <property type="entry name" value="F-box-like_dom_sf"/>
</dbReference>
<dbReference type="InterPro" id="IPR001810">
    <property type="entry name" value="F-box_dom"/>
</dbReference>
<accession>A0A075TNK6</accession>
<reference evidence="2" key="1">
    <citation type="submission" date="2014-04" db="EMBL/GenBank/DDBJ databases">
        <title>Control of interspecific reproductive barriers in tomato.</title>
        <authorList>
            <person name="Guo H."/>
            <person name="Li M."/>
            <person name="Xu C."/>
            <person name="Li Q."/>
            <person name="Zhang Y."/>
            <person name="Xue Y."/>
        </authorList>
    </citation>
    <scope>NUCLEOTIDE SEQUENCE</scope>
    <source>
        <strain evidence="2">LA1589</strain>
        <tissue evidence="2">Pollen</tissue>
    </source>
</reference>
<dbReference type="InterPro" id="IPR006527">
    <property type="entry name" value="F-box-assoc_dom_typ1"/>
</dbReference>
<dbReference type="NCBIfam" id="TIGR01640">
    <property type="entry name" value="F_box_assoc_1"/>
    <property type="match status" value="1"/>
</dbReference>
<protein>
    <submittedName>
        <fullName evidence="2">S-locus F-box protein type-4</fullName>
    </submittedName>
</protein>
<name>A0A075TNK6_SOLPI</name>
<dbReference type="Pfam" id="PF07734">
    <property type="entry name" value="FBA_1"/>
    <property type="match status" value="1"/>
</dbReference>
<proteinExistence type="evidence at transcript level"/>
<dbReference type="InterPro" id="IPR017451">
    <property type="entry name" value="F-box-assoc_interact_dom"/>
</dbReference>
<dbReference type="PANTHER" id="PTHR31672:SF13">
    <property type="entry name" value="F-BOX PROTEIN CPR30-LIKE"/>
    <property type="match status" value="1"/>
</dbReference>
<dbReference type="PROSITE" id="PS50181">
    <property type="entry name" value="FBOX"/>
    <property type="match status" value="1"/>
</dbReference>
<dbReference type="InterPro" id="IPR050796">
    <property type="entry name" value="SCF_F-box_component"/>
</dbReference>
<dbReference type="AlphaFoldDB" id="A0A075TNK6"/>
<evidence type="ECO:0000259" key="1">
    <source>
        <dbReference type="PROSITE" id="PS50181"/>
    </source>
</evidence>
<organism evidence="2">
    <name type="scientific">Solanum pimpinellifolium</name>
    <name type="common">Currant tomato</name>
    <name type="synonym">Lycopersicon pimpinellifolium</name>
    <dbReference type="NCBI Taxonomy" id="4084"/>
    <lineage>
        <taxon>Eukaryota</taxon>
        <taxon>Viridiplantae</taxon>
        <taxon>Streptophyta</taxon>
        <taxon>Embryophyta</taxon>
        <taxon>Tracheophyta</taxon>
        <taxon>Spermatophyta</taxon>
        <taxon>Magnoliopsida</taxon>
        <taxon>eudicotyledons</taxon>
        <taxon>Gunneridae</taxon>
        <taxon>Pentapetalae</taxon>
        <taxon>asterids</taxon>
        <taxon>lamiids</taxon>
        <taxon>Solanales</taxon>
        <taxon>Solanaceae</taxon>
        <taxon>Solanoideae</taxon>
        <taxon>Solaneae</taxon>
        <taxon>Solanum</taxon>
        <taxon>Solanum subgen. Lycopersicon</taxon>
    </lineage>
</organism>
<evidence type="ECO:0000313" key="2">
    <source>
        <dbReference type="EMBL" id="AIG62933.1"/>
    </source>
</evidence>
<feature type="domain" description="F-box" evidence="1">
    <location>
        <begin position="1"/>
        <end position="46"/>
    </location>
</feature>
<dbReference type="SMART" id="SM00256">
    <property type="entry name" value="FBOX"/>
    <property type="match status" value="1"/>
</dbReference>
<sequence length="388" mass="44727">MVVMMKLPQDVVINILLMLTVKSIMRLKSLSKSFYTLVQSSTFVNLHLNRPTTFEDGLILFKRSIKQDDDLHKTILSFLSGDDENHLRPINPDLDVPCMTSNYSNDFDQFIGPCHGIIALMDNLTTVLFNPSTRNYRLLPPSPFNIPPPFSYAIECVGFGFDNIANDYKVIRILDIYLEDHGYPQDFEKKIEVYDVYIDSWRELDHADQNFPTIYWSPGSQMFYQGSSHWIGIPIEDPMVILSFDLSTETFHTAKMPDSCYFMNGPSYGLAVLNDTFTLICYPRIERAKDTNEFTYIWLRKDYSGCDSWIKKYTIKGLPIQSPLAIWRECLLFFQCSNGFLMSCNLRSNEVNELNLHGSPTSLRVIIYKESLTPIPRGYGSSTKIEKF</sequence>
<dbReference type="SUPFAM" id="SSF81383">
    <property type="entry name" value="F-box domain"/>
    <property type="match status" value="1"/>
</dbReference>
<dbReference type="EMBL" id="KJ814871">
    <property type="protein sequence ID" value="AIG62933.1"/>
    <property type="molecule type" value="mRNA"/>
</dbReference>
<gene>
    <name evidence="2" type="primary">SLF4</name>
</gene>
<dbReference type="Pfam" id="PF00646">
    <property type="entry name" value="F-box"/>
    <property type="match status" value="1"/>
</dbReference>